<reference evidence="3" key="1">
    <citation type="submission" date="2021-03" db="EMBL/GenBank/DDBJ databases">
        <authorList>
            <person name="Bekaert M."/>
        </authorList>
    </citation>
    <scope>NUCLEOTIDE SEQUENCE</scope>
</reference>
<keyword evidence="4" id="KW-1185">Reference proteome</keyword>
<dbReference type="AlphaFoldDB" id="A0A8S3UNN1"/>
<feature type="domain" description="B box-type" evidence="2">
    <location>
        <begin position="6"/>
        <end position="50"/>
    </location>
</feature>
<comment type="caution">
    <text evidence="3">The sequence shown here is derived from an EMBL/GenBank/DDBJ whole genome shotgun (WGS) entry which is preliminary data.</text>
</comment>
<evidence type="ECO:0000259" key="2">
    <source>
        <dbReference type="PROSITE" id="PS50119"/>
    </source>
</evidence>
<dbReference type="CDD" id="cd19757">
    <property type="entry name" value="Bbox1"/>
    <property type="match status" value="1"/>
</dbReference>
<keyword evidence="1" id="KW-0863">Zinc-finger</keyword>
<keyword evidence="1" id="KW-0479">Metal-binding</keyword>
<evidence type="ECO:0000256" key="1">
    <source>
        <dbReference type="PROSITE-ProRule" id="PRU00024"/>
    </source>
</evidence>
<dbReference type="InterPro" id="IPR011042">
    <property type="entry name" value="6-blade_b-propeller_TolB-like"/>
</dbReference>
<dbReference type="Gene3D" id="2.120.10.30">
    <property type="entry name" value="TolB, C-terminal domain"/>
    <property type="match status" value="1"/>
</dbReference>
<evidence type="ECO:0000313" key="4">
    <source>
        <dbReference type="Proteomes" id="UP000683360"/>
    </source>
</evidence>
<name>A0A8S3UNN1_MYTED</name>
<accession>A0A8S3UNN1</accession>
<protein>
    <recommendedName>
        <fullName evidence="2">B box-type domain-containing protein</fullName>
    </recommendedName>
</protein>
<dbReference type="SUPFAM" id="SSF63825">
    <property type="entry name" value="YWTD domain"/>
    <property type="match status" value="1"/>
</dbReference>
<dbReference type="EMBL" id="CAJPWZ010002914">
    <property type="protein sequence ID" value="CAG2247774.1"/>
    <property type="molecule type" value="Genomic_DNA"/>
</dbReference>
<sequence>MATCTSVCVVCDLQHQTTQSTYWCIECEEPLCSDCKAHHNVLKATEITKQFLYQITNYYQLLQRVKYRKSNRSKEENSCRSLSLEKSGHPASQYTRRGVHKKLEQIEFDCCDPIRVIVSSLQDKAKEINQFKSEIKNTKNMKKYASNLQTFLSLRKIQNKTTEYEQDLQYCNENEYNETINIESTIDTKIQDILTVDIFGSINVKKSLSKKFDLQRRKDRQAQIVLHKPIKLINDVKLKFKRKTEHSFYVSYYSITTIPNTASSWYSYVSTHGDKIFFTTPDKETVTCCLYSGALVWEFKDERVIKSPQGITVDNNGVIFVVGNHSCNVVAISPDGKQCKQILTKKDGLDGPTAIFVDKVRNLLLVTNENRFAYMYDVSYV</sequence>
<dbReference type="PROSITE" id="PS50119">
    <property type="entry name" value="ZF_BBOX"/>
    <property type="match status" value="1"/>
</dbReference>
<organism evidence="3 4">
    <name type="scientific">Mytilus edulis</name>
    <name type="common">Blue mussel</name>
    <dbReference type="NCBI Taxonomy" id="6550"/>
    <lineage>
        <taxon>Eukaryota</taxon>
        <taxon>Metazoa</taxon>
        <taxon>Spiralia</taxon>
        <taxon>Lophotrochozoa</taxon>
        <taxon>Mollusca</taxon>
        <taxon>Bivalvia</taxon>
        <taxon>Autobranchia</taxon>
        <taxon>Pteriomorphia</taxon>
        <taxon>Mytilida</taxon>
        <taxon>Mytiloidea</taxon>
        <taxon>Mytilidae</taxon>
        <taxon>Mytilinae</taxon>
        <taxon>Mytilus</taxon>
    </lineage>
</organism>
<dbReference type="GO" id="GO:0008270">
    <property type="term" value="F:zinc ion binding"/>
    <property type="evidence" value="ECO:0007669"/>
    <property type="project" value="UniProtKB-KW"/>
</dbReference>
<dbReference type="OrthoDB" id="6052932at2759"/>
<dbReference type="InterPro" id="IPR000315">
    <property type="entry name" value="Znf_B-box"/>
</dbReference>
<evidence type="ECO:0000313" key="3">
    <source>
        <dbReference type="EMBL" id="CAG2247774.1"/>
    </source>
</evidence>
<keyword evidence="1" id="KW-0862">Zinc</keyword>
<proteinExistence type="predicted"/>
<dbReference type="Proteomes" id="UP000683360">
    <property type="component" value="Unassembled WGS sequence"/>
</dbReference>
<gene>
    <name evidence="3" type="ORF">MEDL_59694</name>
</gene>